<protein>
    <recommendedName>
        <fullName evidence="2">Oxo-4-hydroxy-4-carboxy-5-ureidoimidazoline decarboxylase domain-containing protein</fullName>
    </recommendedName>
</protein>
<dbReference type="Pfam" id="PF09349">
    <property type="entry name" value="OHCU_decarbox"/>
    <property type="match status" value="1"/>
</dbReference>
<reference evidence="3 4" key="1">
    <citation type="journal article" date="2011" name="J. Gen. Appl. Microbiol.">
        <title>Draft genome sequencing of the enigmatic basidiomycete Mixia osmundae.</title>
        <authorList>
            <person name="Nishida H."/>
            <person name="Nagatsuka Y."/>
            <person name="Sugiyama J."/>
        </authorList>
    </citation>
    <scope>NUCLEOTIDE SEQUENCE [LARGE SCALE GENOMIC DNA]</scope>
    <source>
        <strain evidence="4">CBS 9802 / IAM 14324 / JCM 22182 / KY 12970</strain>
    </source>
</reference>
<organism evidence="3 4">
    <name type="scientific">Mixia osmundae (strain CBS 9802 / IAM 14324 / JCM 22182 / KY 12970)</name>
    <dbReference type="NCBI Taxonomy" id="764103"/>
    <lineage>
        <taxon>Eukaryota</taxon>
        <taxon>Fungi</taxon>
        <taxon>Dikarya</taxon>
        <taxon>Basidiomycota</taxon>
        <taxon>Pucciniomycotina</taxon>
        <taxon>Mixiomycetes</taxon>
        <taxon>Mixiales</taxon>
        <taxon>Mixiaceae</taxon>
        <taxon>Mixia</taxon>
    </lineage>
</organism>
<dbReference type="SUPFAM" id="SSF158694">
    <property type="entry name" value="UraD-Like"/>
    <property type="match status" value="1"/>
</dbReference>
<evidence type="ECO:0000313" key="3">
    <source>
        <dbReference type="EMBL" id="GAA95230.1"/>
    </source>
</evidence>
<dbReference type="PANTHER" id="PTHR37987:SF1">
    <property type="entry name" value="OXO-4-HYDROXY-4-CARBOXY-5-UREIDOIMIDAZOLINE DECARBOXYLASE DOMAIN-CONTAINING PROTEIN"/>
    <property type="match status" value="1"/>
</dbReference>
<dbReference type="AlphaFoldDB" id="G7DXC0"/>
<dbReference type="EMBL" id="BABT02000061">
    <property type="protein sequence ID" value="GAA95230.1"/>
    <property type="molecule type" value="Genomic_DNA"/>
</dbReference>
<keyword evidence="1" id="KW-0659">Purine metabolism</keyword>
<keyword evidence="4" id="KW-1185">Reference proteome</keyword>
<dbReference type="Gene3D" id="1.10.3330.10">
    <property type="entry name" value="Oxo-4-hydroxy-4-carboxy-5-ureidoimidazoline decarboxylase"/>
    <property type="match status" value="1"/>
</dbReference>
<dbReference type="GO" id="GO:0006144">
    <property type="term" value="P:purine nucleobase metabolic process"/>
    <property type="evidence" value="ECO:0007669"/>
    <property type="project" value="UniProtKB-KW"/>
</dbReference>
<dbReference type="eggNOG" id="ENOG502S4M5">
    <property type="taxonomic scope" value="Eukaryota"/>
</dbReference>
<dbReference type="InParanoid" id="G7DXC0"/>
<name>G7DXC0_MIXOS</name>
<dbReference type="InterPro" id="IPR036778">
    <property type="entry name" value="OHCU_decarboxylase_sf"/>
</dbReference>
<evidence type="ECO:0000313" key="4">
    <source>
        <dbReference type="Proteomes" id="UP000009131"/>
    </source>
</evidence>
<reference evidence="3 4" key="2">
    <citation type="journal article" date="2012" name="Open Biol.">
        <title>Characteristics of nucleosomes and linker DNA regions on the genome of the basidiomycete Mixia osmundae revealed by mono- and dinucleosome mapping.</title>
        <authorList>
            <person name="Nishida H."/>
            <person name="Kondo S."/>
            <person name="Matsumoto T."/>
            <person name="Suzuki Y."/>
            <person name="Yoshikawa H."/>
            <person name="Taylor T.D."/>
            <person name="Sugiyama J."/>
        </authorList>
    </citation>
    <scope>NUCLEOTIDE SEQUENCE [LARGE SCALE GENOMIC DNA]</scope>
    <source>
        <strain evidence="4">CBS 9802 / IAM 14324 / JCM 22182 / KY 12970</strain>
    </source>
</reference>
<dbReference type="Proteomes" id="UP000009131">
    <property type="component" value="Unassembled WGS sequence"/>
</dbReference>
<evidence type="ECO:0000259" key="2">
    <source>
        <dbReference type="Pfam" id="PF09349"/>
    </source>
</evidence>
<dbReference type="OMA" id="AIQAMCD"/>
<gene>
    <name evidence="3" type="primary">Mo01886</name>
    <name evidence="3" type="ORF">E5Q_01886</name>
</gene>
<dbReference type="HOGENOM" id="CLU_092522_0_0_1"/>
<dbReference type="PANTHER" id="PTHR37987">
    <property type="entry name" value="CHROMOSOME 9, WHOLE GENOME SHOTGUN SEQUENCE"/>
    <property type="match status" value="1"/>
</dbReference>
<proteinExistence type="predicted"/>
<dbReference type="OrthoDB" id="5398391at2759"/>
<feature type="domain" description="Oxo-4-hydroxy-4-carboxy-5-ureidoimidazoline decarboxylase" evidence="2">
    <location>
        <begin position="10"/>
        <end position="133"/>
    </location>
</feature>
<dbReference type="RefSeq" id="XP_014569900.1">
    <property type="nucleotide sequence ID" value="XM_014714414.1"/>
</dbReference>
<sequence>MLPKLEEVQTSQAAVLKALDVLLEPCADYSALDIDRTAISSYHDLLQQAWQGLERLDDDTRANLVRAHPRIGEVGNLSTFSAAEQTKRQTPPEVLAKLSSLNQLYEARYTGLQYVTFVNGRSRAEIAEELEQFLGLSSNDTSAKDTEGISSTEISATVARGSPEWHAEVQRALQAVWQIAYSRLDSLELS</sequence>
<evidence type="ECO:0000256" key="1">
    <source>
        <dbReference type="ARBA" id="ARBA00022631"/>
    </source>
</evidence>
<dbReference type="InterPro" id="IPR018020">
    <property type="entry name" value="OHCU_decarboxylase"/>
</dbReference>
<accession>G7DXC0</accession>
<comment type="caution">
    <text evidence="3">The sequence shown here is derived from an EMBL/GenBank/DDBJ whole genome shotgun (WGS) entry which is preliminary data.</text>
</comment>